<reference evidence="2" key="2">
    <citation type="journal article" date="2021" name="PeerJ">
        <title>Extensive microbial diversity within the chicken gut microbiome revealed by metagenomics and culture.</title>
        <authorList>
            <person name="Gilroy R."/>
            <person name="Ravi A."/>
            <person name="Getino M."/>
            <person name="Pursley I."/>
            <person name="Horton D.L."/>
            <person name="Alikhan N.F."/>
            <person name="Baker D."/>
            <person name="Gharbi K."/>
            <person name="Hall N."/>
            <person name="Watson M."/>
            <person name="Adriaenssens E.M."/>
            <person name="Foster-Nyarko E."/>
            <person name="Jarju S."/>
            <person name="Secka A."/>
            <person name="Antonio M."/>
            <person name="Oren A."/>
            <person name="Chaudhuri R.R."/>
            <person name="La Ragione R."/>
            <person name="Hildebrand F."/>
            <person name="Pallen M.J."/>
        </authorList>
    </citation>
    <scope>NUCLEOTIDE SEQUENCE</scope>
    <source>
        <strain evidence="2">CHK188-20938</strain>
    </source>
</reference>
<dbReference type="PANTHER" id="PTHR10683:SF40">
    <property type="entry name" value="FRUCTOSE-6-PHOSPHATE ALDOLASE 1-RELATED"/>
    <property type="match status" value="1"/>
</dbReference>
<comment type="caution">
    <text evidence="2">The sequence shown here is derived from an EMBL/GenBank/DDBJ whole genome shotgun (WGS) entry which is preliminary data.</text>
</comment>
<dbReference type="AlphaFoldDB" id="A0A9D1P487"/>
<proteinExistence type="predicted"/>
<accession>A0A9D1P487</accession>
<keyword evidence="1" id="KW-0704">Schiff base</keyword>
<organism evidence="2 3">
    <name type="scientific">Candidatus Scatomonas pullistercoris</name>
    <dbReference type="NCBI Taxonomy" id="2840920"/>
    <lineage>
        <taxon>Bacteria</taxon>
        <taxon>Bacillati</taxon>
        <taxon>Bacillota</taxon>
        <taxon>Clostridia</taxon>
        <taxon>Lachnospirales</taxon>
        <taxon>Lachnospiraceae</taxon>
        <taxon>Lachnospiraceae incertae sedis</taxon>
        <taxon>Candidatus Scatomonas</taxon>
    </lineage>
</organism>
<evidence type="ECO:0000313" key="3">
    <source>
        <dbReference type="Proteomes" id="UP000824169"/>
    </source>
</evidence>
<evidence type="ECO:0000313" key="2">
    <source>
        <dbReference type="EMBL" id="HIV25313.1"/>
    </source>
</evidence>
<gene>
    <name evidence="2" type="ORF">IAB71_05935</name>
</gene>
<dbReference type="GO" id="GO:0005975">
    <property type="term" value="P:carbohydrate metabolic process"/>
    <property type="evidence" value="ECO:0007669"/>
    <property type="project" value="InterPro"/>
</dbReference>
<dbReference type="PANTHER" id="PTHR10683">
    <property type="entry name" value="TRANSALDOLASE"/>
    <property type="match status" value="1"/>
</dbReference>
<reference evidence="2" key="1">
    <citation type="submission" date="2020-10" db="EMBL/GenBank/DDBJ databases">
        <authorList>
            <person name="Gilroy R."/>
        </authorList>
    </citation>
    <scope>NUCLEOTIDE SEQUENCE</scope>
    <source>
        <strain evidence="2">CHK188-20938</strain>
    </source>
</reference>
<protein>
    <submittedName>
        <fullName evidence="2">Transaldolase</fullName>
    </submittedName>
</protein>
<dbReference type="EMBL" id="DVOO01000016">
    <property type="protein sequence ID" value="HIV25313.1"/>
    <property type="molecule type" value="Genomic_DNA"/>
</dbReference>
<dbReference type="InterPro" id="IPR013785">
    <property type="entry name" value="Aldolase_TIM"/>
</dbReference>
<dbReference type="Proteomes" id="UP000824169">
    <property type="component" value="Unassembled WGS sequence"/>
</dbReference>
<evidence type="ECO:0000256" key="1">
    <source>
        <dbReference type="ARBA" id="ARBA00023270"/>
    </source>
</evidence>
<name>A0A9D1P487_9FIRM</name>
<dbReference type="Gene3D" id="3.20.20.70">
    <property type="entry name" value="Aldolase class I"/>
    <property type="match status" value="1"/>
</dbReference>
<dbReference type="Pfam" id="PF00923">
    <property type="entry name" value="TAL_FSA"/>
    <property type="match status" value="1"/>
</dbReference>
<sequence>MKYFLDSAKLNEIDFAYKNYGIDGVTTNPKHIKMSGKPFMTCVKDIAAWIKENNLEGMDKFPVSFEINPHLDKAEDIIAAAKEVASYSPNYVIKIPCVKEGLIAAKKLEEQGIRTNVTLVFSPSQAIMPGKLGTKFVSPFIGWKEESGDSGDYVKQIVEIYRKYNFKTEIIVAAVRNGRQIGDFAAAGADIVTAGLEVYEKSFEHPFTAHGLKIFRDAWDATVKE</sequence>
<dbReference type="InterPro" id="IPR001585">
    <property type="entry name" value="TAL/FSA"/>
</dbReference>
<dbReference type="SUPFAM" id="SSF51569">
    <property type="entry name" value="Aldolase"/>
    <property type="match status" value="1"/>
</dbReference>